<reference evidence="3 4" key="1">
    <citation type="submission" date="2016-05" db="EMBL/GenBank/DDBJ databases">
        <title>Comparative genomics of biotechnologically important yeasts.</title>
        <authorList>
            <consortium name="DOE Joint Genome Institute"/>
            <person name="Riley R."/>
            <person name="Haridas S."/>
            <person name="Wolfe K.H."/>
            <person name="Lopes M.R."/>
            <person name="Hittinger C.T."/>
            <person name="Goker M."/>
            <person name="Salamov A."/>
            <person name="Wisecaver J."/>
            <person name="Long T.M."/>
            <person name="Aerts A.L."/>
            <person name="Barry K."/>
            <person name="Choi C."/>
            <person name="Clum A."/>
            <person name="Coughlan A.Y."/>
            <person name="Deshpande S."/>
            <person name="Douglass A.P."/>
            <person name="Hanson S.J."/>
            <person name="Klenk H.-P."/>
            <person name="LaButti K."/>
            <person name="Lapidus A."/>
            <person name="Lindquist E."/>
            <person name="Lipzen A."/>
            <person name="Meier-kolthoff J.P."/>
            <person name="Ohm R.A."/>
            <person name="Otillar R.P."/>
            <person name="Pangilinan J."/>
            <person name="Peng Y."/>
            <person name="Rokas A."/>
            <person name="Rosa C.A."/>
            <person name="Scheuner C."/>
            <person name="Sibirny A.A."/>
            <person name="Slot J.C."/>
            <person name="Stielow J.B."/>
            <person name="Sun H."/>
            <person name="Kurtzman C.P."/>
            <person name="Blackwell M."/>
            <person name="Grigoriev I.V."/>
            <person name="Jeffries T.W."/>
        </authorList>
    </citation>
    <scope>NUCLEOTIDE SEQUENCE [LARGE SCALE GENOMIC DNA]</scope>
    <source>
        <strain evidence="3 4">NRRL YB-4993</strain>
    </source>
</reference>
<feature type="region of interest" description="Disordered" evidence="1">
    <location>
        <begin position="359"/>
        <end position="382"/>
    </location>
</feature>
<proteinExistence type="predicted"/>
<feature type="compositionally biased region" description="Polar residues" evidence="1">
    <location>
        <begin position="372"/>
        <end position="382"/>
    </location>
</feature>
<evidence type="ECO:0000256" key="1">
    <source>
        <dbReference type="SAM" id="MobiDB-lite"/>
    </source>
</evidence>
<comment type="caution">
    <text evidence="3">The sequence shown here is derived from an EMBL/GenBank/DDBJ whole genome shotgun (WGS) entry which is preliminary data.</text>
</comment>
<dbReference type="EMBL" id="LXTC01000003">
    <property type="protein sequence ID" value="OBA20967.1"/>
    <property type="molecule type" value="Genomic_DNA"/>
</dbReference>
<protein>
    <recommendedName>
        <fullName evidence="2">Zn(2)-C6 fungal-type domain-containing protein</fullName>
    </recommendedName>
</protein>
<dbReference type="SUPFAM" id="SSF57701">
    <property type="entry name" value="Zn2/Cys6 DNA-binding domain"/>
    <property type="match status" value="1"/>
</dbReference>
<dbReference type="Proteomes" id="UP000092555">
    <property type="component" value="Unassembled WGS sequence"/>
</dbReference>
<dbReference type="GO" id="GO:0008270">
    <property type="term" value="F:zinc ion binding"/>
    <property type="evidence" value="ECO:0007669"/>
    <property type="project" value="InterPro"/>
</dbReference>
<sequence length="457" mass="49110">MSVSSPDEQHHHRKKRVGKACDLCRIKKTKCDGKKPCTRCVADNQLCAFSEKRKPKEKAHPAGYIELLEARIDFLTRSLQKVITMAEPHLPFLQQIMEQARLEHSQSAPLCSDDSPLPSAIPINEVVNFLISDPDFMPGQLPETMHRADAAANTPSAKLAPGPAIKDEFPGNSPRNEVLFLDPTSDGVDNLGQQYDLVSALNSGTPAAHLMRLPGGSSALDSRSLFHRHGSLPPSRSSSSHLLLSSANEPFSGLPASSASLISGRGLHHEAVPNGGAPLNSPPPETLASELASLDSIDHFSQYALRSSLLFLNNGGTVCTSPLSVSSLSIKLESQNFNDLARHSLRRLHSGKAHVSAASIKKKNSGHVHKPQSVSHSPQIGSANILPSAASRQEPGPAFPALVYPYLQTALPDLGLFGFENDHLFDEPPSKVIADGLPSFLALDDLGMTNPFMSPYT</sequence>
<dbReference type="InterPro" id="IPR001138">
    <property type="entry name" value="Zn2Cys6_DnaBD"/>
</dbReference>
<dbReference type="CDD" id="cd00067">
    <property type="entry name" value="GAL4"/>
    <property type="match status" value="1"/>
</dbReference>
<dbReference type="PROSITE" id="PS50048">
    <property type="entry name" value="ZN2_CY6_FUNGAL_2"/>
    <property type="match status" value="1"/>
</dbReference>
<dbReference type="AlphaFoldDB" id="A0A1A0HAQ9"/>
<dbReference type="Pfam" id="PF00172">
    <property type="entry name" value="Zn_clus"/>
    <property type="match status" value="1"/>
</dbReference>
<evidence type="ECO:0000313" key="3">
    <source>
        <dbReference type="EMBL" id="OBA20967.1"/>
    </source>
</evidence>
<gene>
    <name evidence="3" type="ORF">METBIDRAFT_11563</name>
</gene>
<feature type="domain" description="Zn(2)-C6 fungal-type" evidence="2">
    <location>
        <begin position="20"/>
        <end position="49"/>
    </location>
</feature>
<dbReference type="PROSITE" id="PS00463">
    <property type="entry name" value="ZN2_CY6_FUNGAL_1"/>
    <property type="match status" value="1"/>
</dbReference>
<dbReference type="Gene3D" id="4.10.240.10">
    <property type="entry name" value="Zn(2)-C6 fungal-type DNA-binding domain"/>
    <property type="match status" value="1"/>
</dbReference>
<feature type="compositionally biased region" description="Basic residues" evidence="1">
    <location>
        <begin position="360"/>
        <end position="370"/>
    </location>
</feature>
<accession>A0A1A0HAQ9</accession>
<dbReference type="PANTHER" id="PTHR47655:SF3">
    <property type="entry name" value="ZN(II)2CYS6 TRANSCRIPTION FACTOR (EUROFUNG)"/>
    <property type="match status" value="1"/>
</dbReference>
<organism evidence="3 4">
    <name type="scientific">Metschnikowia bicuspidata var. bicuspidata NRRL YB-4993</name>
    <dbReference type="NCBI Taxonomy" id="869754"/>
    <lineage>
        <taxon>Eukaryota</taxon>
        <taxon>Fungi</taxon>
        <taxon>Dikarya</taxon>
        <taxon>Ascomycota</taxon>
        <taxon>Saccharomycotina</taxon>
        <taxon>Pichiomycetes</taxon>
        <taxon>Metschnikowiaceae</taxon>
        <taxon>Metschnikowia</taxon>
    </lineage>
</organism>
<dbReference type="InterPro" id="IPR036864">
    <property type="entry name" value="Zn2-C6_fun-type_DNA-bd_sf"/>
</dbReference>
<evidence type="ECO:0000259" key="2">
    <source>
        <dbReference type="PROSITE" id="PS50048"/>
    </source>
</evidence>
<keyword evidence="4" id="KW-1185">Reference proteome</keyword>
<dbReference type="RefSeq" id="XP_018711477.1">
    <property type="nucleotide sequence ID" value="XM_018854018.1"/>
</dbReference>
<evidence type="ECO:0000313" key="4">
    <source>
        <dbReference type="Proteomes" id="UP000092555"/>
    </source>
</evidence>
<dbReference type="STRING" id="869754.A0A1A0HAQ9"/>
<dbReference type="PANTHER" id="PTHR47655">
    <property type="entry name" value="QUINIC ACID UTILIZATION ACTIVATOR"/>
    <property type="match status" value="1"/>
</dbReference>
<dbReference type="InterPro" id="IPR052783">
    <property type="entry name" value="Metabolic/Drug-Res_Regulator"/>
</dbReference>
<dbReference type="SMART" id="SM00066">
    <property type="entry name" value="GAL4"/>
    <property type="match status" value="1"/>
</dbReference>
<dbReference type="GeneID" id="30026994"/>
<name>A0A1A0HAQ9_9ASCO</name>
<dbReference type="OrthoDB" id="5600212at2759"/>
<dbReference type="GO" id="GO:0000981">
    <property type="term" value="F:DNA-binding transcription factor activity, RNA polymerase II-specific"/>
    <property type="evidence" value="ECO:0007669"/>
    <property type="project" value="InterPro"/>
</dbReference>